<gene>
    <name evidence="3" type="ORF">GCM10009854_17750</name>
</gene>
<dbReference type="Proteomes" id="UP001501218">
    <property type="component" value="Unassembled WGS sequence"/>
</dbReference>
<keyword evidence="4" id="KW-1185">Reference proteome</keyword>
<dbReference type="Pfam" id="PF23636">
    <property type="entry name" value="DUF7144"/>
    <property type="match status" value="1"/>
</dbReference>
<evidence type="ECO:0000313" key="3">
    <source>
        <dbReference type="EMBL" id="GAA2341684.1"/>
    </source>
</evidence>
<evidence type="ECO:0000313" key="4">
    <source>
        <dbReference type="Proteomes" id="UP001501218"/>
    </source>
</evidence>
<feature type="transmembrane region" description="Helical" evidence="1">
    <location>
        <begin position="107"/>
        <end position="125"/>
    </location>
</feature>
<keyword evidence="1" id="KW-0472">Membrane</keyword>
<reference evidence="4" key="1">
    <citation type="journal article" date="2019" name="Int. J. Syst. Evol. Microbiol.">
        <title>The Global Catalogue of Microorganisms (GCM) 10K type strain sequencing project: providing services to taxonomists for standard genome sequencing and annotation.</title>
        <authorList>
            <consortium name="The Broad Institute Genomics Platform"/>
            <consortium name="The Broad Institute Genome Sequencing Center for Infectious Disease"/>
            <person name="Wu L."/>
            <person name="Ma J."/>
        </authorList>
    </citation>
    <scope>NUCLEOTIDE SEQUENCE [LARGE SCALE GENOMIC DNA]</scope>
    <source>
        <strain evidence="4">JCM 16221</strain>
    </source>
</reference>
<keyword evidence="1" id="KW-0812">Transmembrane</keyword>
<feature type="transmembrane region" description="Helical" evidence="1">
    <location>
        <begin position="82"/>
        <end position="101"/>
    </location>
</feature>
<proteinExistence type="predicted"/>
<feature type="transmembrane region" description="Helical" evidence="1">
    <location>
        <begin position="12"/>
        <end position="35"/>
    </location>
</feature>
<accession>A0ABN3G0T5</accession>
<dbReference type="InterPro" id="IPR055568">
    <property type="entry name" value="DUF7144"/>
</dbReference>
<organism evidence="3 4">
    <name type="scientific">Saccharopolyspora halophila</name>
    <dbReference type="NCBI Taxonomy" id="405551"/>
    <lineage>
        <taxon>Bacteria</taxon>
        <taxon>Bacillati</taxon>
        <taxon>Actinomycetota</taxon>
        <taxon>Actinomycetes</taxon>
        <taxon>Pseudonocardiales</taxon>
        <taxon>Pseudonocardiaceae</taxon>
        <taxon>Saccharopolyspora</taxon>
    </lineage>
</organism>
<keyword evidence="1" id="KW-1133">Transmembrane helix</keyword>
<dbReference type="EMBL" id="BAAARA010000004">
    <property type="protein sequence ID" value="GAA2341684.1"/>
    <property type="molecule type" value="Genomic_DNA"/>
</dbReference>
<dbReference type="RefSeq" id="WP_344128674.1">
    <property type="nucleotide sequence ID" value="NZ_BAAARA010000004.1"/>
</dbReference>
<evidence type="ECO:0000259" key="2">
    <source>
        <dbReference type="Pfam" id="PF23636"/>
    </source>
</evidence>
<comment type="caution">
    <text evidence="3">The sequence shown here is derived from an EMBL/GenBank/DDBJ whole genome shotgun (WGS) entry which is preliminary data.</text>
</comment>
<feature type="domain" description="DUF7144" evidence="2">
    <location>
        <begin position="14"/>
        <end position="128"/>
    </location>
</feature>
<sequence>MASQGQIRTGWLGWVAFAGIAMIAIGIAHVLYGIAAFARSGTYLTQFGTAFTVDFAGVGWTYSVLGLIIAVAGAGVMSGRTWARTIGIVLAALSVLANVVFFNAYPLWSALVIVLGLVVIYALAVHGREARPMPR</sequence>
<name>A0ABN3G0T5_9PSEU</name>
<protein>
    <recommendedName>
        <fullName evidence="2">DUF7144 domain-containing protein</fullName>
    </recommendedName>
</protein>
<feature type="transmembrane region" description="Helical" evidence="1">
    <location>
        <begin position="55"/>
        <end position="75"/>
    </location>
</feature>
<evidence type="ECO:0000256" key="1">
    <source>
        <dbReference type="SAM" id="Phobius"/>
    </source>
</evidence>